<keyword evidence="1" id="KW-0812">Transmembrane</keyword>
<gene>
    <name evidence="2" type="ORF">Terrestrivirus4_132</name>
</gene>
<feature type="transmembrane region" description="Helical" evidence="1">
    <location>
        <begin position="12"/>
        <end position="32"/>
    </location>
</feature>
<proteinExistence type="predicted"/>
<reference evidence="2" key="1">
    <citation type="submission" date="2018-10" db="EMBL/GenBank/DDBJ databases">
        <title>Hidden diversity of soil giant viruses.</title>
        <authorList>
            <person name="Schulz F."/>
            <person name="Alteio L."/>
            <person name="Goudeau D."/>
            <person name="Ryan E.M."/>
            <person name="Malmstrom R.R."/>
            <person name="Blanchard J."/>
            <person name="Woyke T."/>
        </authorList>
    </citation>
    <scope>NUCLEOTIDE SEQUENCE</scope>
    <source>
        <strain evidence="2">TEV1</strain>
    </source>
</reference>
<accession>A0A3G4ZNW5</accession>
<sequence length="158" mass="17918">MCATKKQICIGILVMVGLIIVASSILAGYNVVTSRYNNCVTTSSENVTCTATCEYHSCILRYQDLTYHCDNCTFPSEITCIYLPYGDSGYDCENKDDTNRMITIKIELWNMIIPNVILSLVLVFCVIYIITSFTCCCKSKKKKQRQNNDDDIDLIEKQ</sequence>
<evidence type="ECO:0000256" key="1">
    <source>
        <dbReference type="SAM" id="Phobius"/>
    </source>
</evidence>
<protein>
    <submittedName>
        <fullName evidence="2">Uncharacterized protein</fullName>
    </submittedName>
</protein>
<dbReference type="EMBL" id="MK071982">
    <property type="protein sequence ID" value="AYV76084.1"/>
    <property type="molecule type" value="Genomic_DNA"/>
</dbReference>
<keyword evidence="1" id="KW-1133">Transmembrane helix</keyword>
<name>A0A3G4ZNW5_9VIRU</name>
<evidence type="ECO:0000313" key="2">
    <source>
        <dbReference type="EMBL" id="AYV76084.1"/>
    </source>
</evidence>
<feature type="transmembrane region" description="Helical" evidence="1">
    <location>
        <begin position="116"/>
        <end position="137"/>
    </location>
</feature>
<keyword evidence="1" id="KW-0472">Membrane</keyword>
<organism evidence="2">
    <name type="scientific">Terrestrivirus sp</name>
    <dbReference type="NCBI Taxonomy" id="2487775"/>
    <lineage>
        <taxon>Viruses</taxon>
        <taxon>Varidnaviria</taxon>
        <taxon>Bamfordvirae</taxon>
        <taxon>Nucleocytoviricota</taxon>
        <taxon>Megaviricetes</taxon>
        <taxon>Imitervirales</taxon>
        <taxon>Mimiviridae</taxon>
        <taxon>Klosneuvirinae</taxon>
    </lineage>
</organism>